<keyword evidence="2" id="KW-0614">Plasmid</keyword>
<feature type="domain" description="Baseplate protein J-like barrel" evidence="1">
    <location>
        <begin position="98"/>
        <end position="176"/>
    </location>
</feature>
<dbReference type="Pfam" id="PF04865">
    <property type="entry name" value="Baseplate_J"/>
    <property type="match status" value="1"/>
</dbReference>
<sequence length="375" mass="41102">MLQITDTGIIIDELTDIHRRLTDGFRQIYGDDINVDADTPDGQMIGLFSQEIANLNQMLAFIVQMLDPYQATGTWLEQRAMYAGIVRRGAEYSRLHDVVVTGRAGASIPFGTVFSDETRARWVLEEAATLSSLGSARIVLRSETPGKFPLQANASLKMETVIVGVEKVVSVADATEGVEEETDGQLLRRFMRSHSINNYDDRDGIRAALLALPDVEQAAVLENYHHDTDPRTGVPGHTFNAIVIGGRDEDIALALLKKKIGGCGMMGAHRVTVYFAGANREAFFDRAERVHIRVSLVIGRLGEFQDIDSEGIKTALATTEFSIGETVYATRLICQVNSVPGFFIKSITVNGGEKADIDLRECAIITPADVEVLIE</sequence>
<dbReference type="RefSeq" id="WP_016257162.1">
    <property type="nucleotide sequence ID" value="NZ_CP045152.1"/>
</dbReference>
<organism evidence="2">
    <name type="scientific">Yersinia pestis</name>
    <dbReference type="NCBI Taxonomy" id="632"/>
    <lineage>
        <taxon>Bacteria</taxon>
        <taxon>Pseudomonadati</taxon>
        <taxon>Pseudomonadota</taxon>
        <taxon>Gammaproteobacteria</taxon>
        <taxon>Enterobacterales</taxon>
        <taxon>Yersiniaceae</taxon>
        <taxon>Yersinia</taxon>
    </lineage>
</organism>
<evidence type="ECO:0000313" key="2">
    <source>
        <dbReference type="EMBL" id="AKT73174.1"/>
    </source>
</evidence>
<dbReference type="InterPro" id="IPR006949">
    <property type="entry name" value="Barrel_Baseplate_J-like"/>
</dbReference>
<evidence type="ECO:0000259" key="1">
    <source>
        <dbReference type="Pfam" id="PF04865"/>
    </source>
</evidence>
<protein>
    <submittedName>
        <fullName evidence="2">Phage-related protein</fullName>
    </submittedName>
</protein>
<dbReference type="EMBL" id="KT020860">
    <property type="protein sequence ID" value="AKT73174.1"/>
    <property type="molecule type" value="Genomic_DNA"/>
</dbReference>
<name>A0A0K1H0L3_YERPE</name>
<dbReference type="AlphaFoldDB" id="A0A0K1H0L3"/>
<geneLocation type="plasmid" evidence="2">
    <name>pTP33</name>
</geneLocation>
<reference evidence="2" key="1">
    <citation type="submission" date="2015-06" db="EMBL/GenBank/DDBJ databases">
        <title>Complete cryptic plasmid (pTP33) assembly of Yersinia pestis biovar Medievalis strain I-2638.</title>
        <authorList>
            <person name="Afanas'ev M.V."/>
            <person name="Tokmakova E.G."/>
            <person name="Polovinkina V.S."/>
            <person name="Sidorova E.A."/>
            <person name="Sinkov V.V."/>
            <person name="Balakhonov S.V."/>
        </authorList>
    </citation>
    <scope>NUCLEOTIDE SEQUENCE</scope>
    <source>
        <strain evidence="2">I-2638</strain>
        <plasmid evidence="2">pTP33</plasmid>
    </source>
</reference>
<proteinExistence type="predicted"/>
<accession>A0A5P8YN84</accession>
<accession>A0A0K1H0L3</accession>